<dbReference type="Proteomes" id="UP000765509">
    <property type="component" value="Unassembled WGS sequence"/>
</dbReference>
<feature type="region of interest" description="Disordered" evidence="1">
    <location>
        <begin position="1"/>
        <end position="67"/>
    </location>
</feature>
<gene>
    <name evidence="2" type="ORF">O181_057346</name>
</gene>
<reference evidence="2" key="1">
    <citation type="submission" date="2021-03" db="EMBL/GenBank/DDBJ databases">
        <title>Draft genome sequence of rust myrtle Austropuccinia psidii MF-1, a brazilian biotype.</title>
        <authorList>
            <person name="Quecine M.C."/>
            <person name="Pachon D.M.R."/>
            <person name="Bonatelli M.L."/>
            <person name="Correr F.H."/>
            <person name="Franceschini L.M."/>
            <person name="Leite T.F."/>
            <person name="Margarido G.R.A."/>
            <person name="Almeida C.A."/>
            <person name="Ferrarezi J.A."/>
            <person name="Labate C.A."/>
        </authorList>
    </citation>
    <scope>NUCLEOTIDE SEQUENCE</scope>
    <source>
        <strain evidence="2">MF-1</strain>
    </source>
</reference>
<sequence length="251" mass="28847">MVEEVTSNKKSGHNCGSADHYSNSFPKAKKKVSAIEQVPEEESQKEDSESDFMGDSIKEQSDDDQETNGEFLVEYQQETQLEIHDVQLEAGIPQDNENKSLCKHTQDTQTFLVTPTRGMAYINGTATKRTVCIDNAQHPLIIDSGSHLIVARDYLEDHFSNWEKQILPTKEKNFKSASGKMKSIGTIIKEIIIPHWKGNIRLVPEFAVLEDSHIQGFLLEKEYKRMYGIYIYNSKKKEHYHRYKQGKENFT</sequence>
<evidence type="ECO:0000256" key="1">
    <source>
        <dbReference type="SAM" id="MobiDB-lite"/>
    </source>
</evidence>
<organism evidence="2 3">
    <name type="scientific">Austropuccinia psidii MF-1</name>
    <dbReference type="NCBI Taxonomy" id="1389203"/>
    <lineage>
        <taxon>Eukaryota</taxon>
        <taxon>Fungi</taxon>
        <taxon>Dikarya</taxon>
        <taxon>Basidiomycota</taxon>
        <taxon>Pucciniomycotina</taxon>
        <taxon>Pucciniomycetes</taxon>
        <taxon>Pucciniales</taxon>
        <taxon>Sphaerophragmiaceae</taxon>
        <taxon>Austropuccinia</taxon>
    </lineage>
</organism>
<dbReference type="AlphaFoldDB" id="A0A9Q3HTU5"/>
<evidence type="ECO:0000313" key="3">
    <source>
        <dbReference type="Proteomes" id="UP000765509"/>
    </source>
</evidence>
<protein>
    <submittedName>
        <fullName evidence="2">Uncharacterized protein</fullName>
    </submittedName>
</protein>
<dbReference type="EMBL" id="AVOT02026064">
    <property type="protein sequence ID" value="MBW0517631.1"/>
    <property type="molecule type" value="Genomic_DNA"/>
</dbReference>
<evidence type="ECO:0000313" key="2">
    <source>
        <dbReference type="EMBL" id="MBW0517631.1"/>
    </source>
</evidence>
<proteinExistence type="predicted"/>
<keyword evidence="3" id="KW-1185">Reference proteome</keyword>
<accession>A0A9Q3HTU5</accession>
<feature type="compositionally biased region" description="Acidic residues" evidence="1">
    <location>
        <begin position="38"/>
        <end position="52"/>
    </location>
</feature>
<comment type="caution">
    <text evidence="2">The sequence shown here is derived from an EMBL/GenBank/DDBJ whole genome shotgun (WGS) entry which is preliminary data.</text>
</comment>
<name>A0A9Q3HTU5_9BASI</name>